<feature type="transmembrane region" description="Helical" evidence="1">
    <location>
        <begin position="185"/>
        <end position="203"/>
    </location>
</feature>
<gene>
    <name evidence="2" type="ORF">JIV24_08810</name>
</gene>
<dbReference type="Proteomes" id="UP000605676">
    <property type="component" value="Unassembled WGS sequence"/>
</dbReference>
<proteinExistence type="predicted"/>
<dbReference type="EMBL" id="JAENRR010000016">
    <property type="protein sequence ID" value="MBK3517433.1"/>
    <property type="molecule type" value="Genomic_DNA"/>
</dbReference>
<feature type="transmembrane region" description="Helical" evidence="1">
    <location>
        <begin position="158"/>
        <end position="178"/>
    </location>
</feature>
<evidence type="ECO:0000256" key="1">
    <source>
        <dbReference type="SAM" id="Phobius"/>
    </source>
</evidence>
<evidence type="ECO:0000313" key="2">
    <source>
        <dbReference type="EMBL" id="MBK3517433.1"/>
    </source>
</evidence>
<accession>A0ABS1HIE0</accession>
<evidence type="ECO:0000313" key="3">
    <source>
        <dbReference type="Proteomes" id="UP000605676"/>
    </source>
</evidence>
<dbReference type="PANTHER" id="PTHR35337">
    <property type="entry name" value="SLR1478 PROTEIN"/>
    <property type="match status" value="1"/>
</dbReference>
<feature type="transmembrane region" description="Helical" evidence="1">
    <location>
        <begin position="290"/>
        <end position="309"/>
    </location>
</feature>
<protein>
    <submittedName>
        <fullName evidence="2">Stage II sporulation protein M</fullName>
    </submittedName>
</protein>
<dbReference type="Pfam" id="PF01944">
    <property type="entry name" value="SpoIIM"/>
    <property type="match status" value="1"/>
</dbReference>
<keyword evidence="3" id="KW-1185">Reference proteome</keyword>
<keyword evidence="1" id="KW-0472">Membrane</keyword>
<feature type="transmembrane region" description="Helical" evidence="1">
    <location>
        <begin position="99"/>
        <end position="119"/>
    </location>
</feature>
<organism evidence="2 3">
    <name type="scientific">Carboxylicivirga marina</name>
    <dbReference type="NCBI Taxonomy" id="2800988"/>
    <lineage>
        <taxon>Bacteria</taxon>
        <taxon>Pseudomonadati</taxon>
        <taxon>Bacteroidota</taxon>
        <taxon>Bacteroidia</taxon>
        <taxon>Marinilabiliales</taxon>
        <taxon>Marinilabiliaceae</taxon>
        <taxon>Carboxylicivirga</taxon>
    </lineage>
</organism>
<keyword evidence="1" id="KW-0812">Transmembrane</keyword>
<name>A0ABS1HIE0_9BACT</name>
<dbReference type="InterPro" id="IPR002798">
    <property type="entry name" value="SpoIIM-like"/>
</dbReference>
<dbReference type="PANTHER" id="PTHR35337:SF1">
    <property type="entry name" value="SLR1478 PROTEIN"/>
    <property type="match status" value="1"/>
</dbReference>
<feature type="transmembrane region" description="Helical" evidence="1">
    <location>
        <begin position="223"/>
        <end position="241"/>
    </location>
</feature>
<reference evidence="2 3" key="1">
    <citation type="submission" date="2021-01" db="EMBL/GenBank/DDBJ databases">
        <title>Carboxyliciviraga sp.nov., isolated from coastal sediments.</title>
        <authorList>
            <person name="Lu D."/>
            <person name="Zhang T."/>
        </authorList>
    </citation>
    <scope>NUCLEOTIDE SEQUENCE [LARGE SCALE GENOMIC DNA]</scope>
    <source>
        <strain evidence="2 3">N1Y132</strain>
    </source>
</reference>
<feature type="transmembrane region" description="Helical" evidence="1">
    <location>
        <begin position="262"/>
        <end position="284"/>
    </location>
</feature>
<keyword evidence="1" id="KW-1133">Transmembrane helix</keyword>
<dbReference type="RefSeq" id="WP_200464663.1">
    <property type="nucleotide sequence ID" value="NZ_JAENRR010000016.1"/>
</dbReference>
<comment type="caution">
    <text evidence="2">The sequence shown here is derived from an EMBL/GenBank/DDBJ whole genome shotgun (WGS) entry which is preliminary data.</text>
</comment>
<sequence>MKEITFINRNKARWETFEQQLKKPSKVNPDSLADQFIQLTDDLAFARTFYPRSHTLRYLNSLSQKTHQEIYRNKRERGSRIPAFIKTELPLILRSARPYFLISLVVFMAAWALGVVSALTNDDFVRMIMGDQYVNMTLNNIEKGDPMAVYGQMAETPMFIAITFNNVFVSFNVFLFGLLTPLGSIFQLFRNGVMVGAFQAFFYQKNLLGVSTYAIMIHGTLELSAIVLAGGAGIILGKYLLFPGTFPRKDSFVYGVKKGIKIMIGLVPVFIVAGFIEGFVTRYYNTMEHWLNIFIILASFVFIIWYFFIYPEIVYRKFKADKIN</sequence>